<protein>
    <recommendedName>
        <fullName evidence="5">Flagellar hook-associated protein 2</fullName>
        <shortName evidence="5">HAP2</shortName>
    </recommendedName>
    <alternativeName>
        <fullName evidence="5">Flagellar cap protein</fullName>
    </alternativeName>
</protein>
<evidence type="ECO:0000256" key="4">
    <source>
        <dbReference type="ARBA" id="ARBA00023143"/>
    </source>
</evidence>
<organism evidence="8 9">
    <name type="scientific">Alkaliphilus serpentinus</name>
    <dbReference type="NCBI Taxonomy" id="1482731"/>
    <lineage>
        <taxon>Bacteria</taxon>
        <taxon>Bacillati</taxon>
        <taxon>Bacillota</taxon>
        <taxon>Clostridia</taxon>
        <taxon>Peptostreptococcales</taxon>
        <taxon>Natronincolaceae</taxon>
        <taxon>Alkaliphilus</taxon>
    </lineage>
</organism>
<feature type="domain" description="Flagellar hook-associated protein 2 C-terminal" evidence="7">
    <location>
        <begin position="228"/>
        <end position="507"/>
    </location>
</feature>
<comment type="subunit">
    <text evidence="2 5">Homopentamer.</text>
</comment>
<reference evidence="8 9" key="1">
    <citation type="submission" date="2019-10" db="EMBL/GenBank/DDBJ databases">
        <title>Alkaliphilus serpentinus sp. nov. and Alkaliphilus pronyensis sp. nov., two novel anaerobic alkaliphilic species isolated from the serpentinized-hosted hydrothermal field of the Prony Bay (New Caledonia).</title>
        <authorList>
            <person name="Postec A."/>
        </authorList>
    </citation>
    <scope>NUCLEOTIDE SEQUENCE [LARGE SCALE GENOMIC DNA]</scope>
    <source>
        <strain evidence="8 9">LacT</strain>
    </source>
</reference>
<proteinExistence type="inferred from homology"/>
<dbReference type="PANTHER" id="PTHR30288">
    <property type="entry name" value="FLAGELLAR CAP/ASSEMBLY PROTEIN FLID"/>
    <property type="match status" value="1"/>
</dbReference>
<dbReference type="RefSeq" id="WP_151864876.1">
    <property type="nucleotide sequence ID" value="NZ_WBZB01000011.1"/>
</dbReference>
<evidence type="ECO:0000256" key="5">
    <source>
        <dbReference type="RuleBase" id="RU362066"/>
    </source>
</evidence>
<keyword evidence="5" id="KW-0964">Secreted</keyword>
<dbReference type="InterPro" id="IPR010809">
    <property type="entry name" value="FliD_C"/>
</dbReference>
<keyword evidence="4 5" id="KW-0975">Bacterial flagellum</keyword>
<keyword evidence="3" id="KW-0175">Coiled coil</keyword>
<evidence type="ECO:0000259" key="7">
    <source>
        <dbReference type="Pfam" id="PF07195"/>
    </source>
</evidence>
<comment type="caution">
    <text evidence="8">The sequence shown here is derived from an EMBL/GenBank/DDBJ whole genome shotgun (WGS) entry which is preliminary data.</text>
</comment>
<evidence type="ECO:0000256" key="2">
    <source>
        <dbReference type="ARBA" id="ARBA00011255"/>
    </source>
</evidence>
<evidence type="ECO:0000259" key="6">
    <source>
        <dbReference type="Pfam" id="PF02465"/>
    </source>
</evidence>
<dbReference type="Pfam" id="PF02465">
    <property type="entry name" value="FliD_N"/>
    <property type="match status" value="1"/>
</dbReference>
<evidence type="ECO:0000313" key="8">
    <source>
        <dbReference type="EMBL" id="KAB3532049.1"/>
    </source>
</evidence>
<comment type="function">
    <text evidence="5">Required for morphogenesis and for the elongation of the flagellar filament by facilitating polymerization of the flagellin monomers at the tip of growing filament. Forms a capping structure, which prevents flagellin subunits (transported through the central channel of the flagellum) from leaking out without polymerization at the distal end.</text>
</comment>
<evidence type="ECO:0000313" key="9">
    <source>
        <dbReference type="Proteomes" id="UP000465601"/>
    </source>
</evidence>
<dbReference type="AlphaFoldDB" id="A0A833HQI2"/>
<dbReference type="PANTHER" id="PTHR30288:SF0">
    <property type="entry name" value="FLAGELLAR HOOK-ASSOCIATED PROTEIN 2"/>
    <property type="match status" value="1"/>
</dbReference>
<evidence type="ECO:0000256" key="1">
    <source>
        <dbReference type="ARBA" id="ARBA00009764"/>
    </source>
</evidence>
<dbReference type="OrthoDB" id="9776025at2"/>
<feature type="domain" description="Flagellar hook-associated protein 2 N-terminal" evidence="6">
    <location>
        <begin position="8"/>
        <end position="117"/>
    </location>
</feature>
<evidence type="ECO:0000256" key="3">
    <source>
        <dbReference type="ARBA" id="ARBA00023054"/>
    </source>
</evidence>
<keyword evidence="8" id="KW-0969">Cilium</keyword>
<accession>A0A833HQI2</accession>
<comment type="subcellular location">
    <subcellularLocation>
        <location evidence="5">Secreted</location>
    </subcellularLocation>
    <subcellularLocation>
        <location evidence="5">Bacterial flagellum</location>
    </subcellularLocation>
</comment>
<dbReference type="Proteomes" id="UP000465601">
    <property type="component" value="Unassembled WGS sequence"/>
</dbReference>
<dbReference type="GO" id="GO:0007155">
    <property type="term" value="P:cell adhesion"/>
    <property type="evidence" value="ECO:0007669"/>
    <property type="project" value="InterPro"/>
</dbReference>
<keyword evidence="9" id="KW-1185">Reference proteome</keyword>
<comment type="similarity">
    <text evidence="1 5">Belongs to the FliD family.</text>
</comment>
<dbReference type="GO" id="GO:0009421">
    <property type="term" value="C:bacterial-type flagellum filament cap"/>
    <property type="evidence" value="ECO:0007669"/>
    <property type="project" value="InterPro"/>
</dbReference>
<sequence length="522" mass="56820">MRIGGIASGIDTEMIVKNLISAESGRVNRLFRQEQTLKWRQEAYLDVNRTMANFILKSRKDLGLSNLVNGTITQSSVNNLKWVKEATSSNSDLVAATANSNAMNGSYSVEVLSLAKEATFTSGDITSKLDTELKFTANDEFQIEVVSSSGTINRTFQVGPGQNEDIHSLITSINNSDLGVRAAYDTNLGKIMLSTKEAGSQTISILGLAGSIADTINTGSNSQAGTFASVDFNGSIISNLKSNNVTVFGINLNLKGTTTAPVTVNVSTNTEGIYDNIKTFIDSYNELLDGLNGKLNEKVNRSFQPLITEEKEAMTEKEIELWEEKAKSGLLRSDEVITRSLQTIRQDLYKEFSFGTIGHLSEIGITTGHYKDGGKLVIDEVKLKNAIENNTEAVMDVFFKAPASDITGEDRTKASGIIQRVNDGLVEGMKDIVNRSGAGNDATLLRSVQTNILIEFVTTQGSVSSIEKNLLNINSSIVKEEALLARKEERYWSQFTAMEKAMSEMQSQSQWLMGQLGMGGGN</sequence>
<name>A0A833HQI2_9FIRM</name>
<dbReference type="GO" id="GO:0005576">
    <property type="term" value="C:extracellular region"/>
    <property type="evidence" value="ECO:0007669"/>
    <property type="project" value="UniProtKB-SubCell"/>
</dbReference>
<dbReference type="GO" id="GO:0071973">
    <property type="term" value="P:bacterial-type flagellum-dependent cell motility"/>
    <property type="evidence" value="ECO:0007669"/>
    <property type="project" value="TreeGrafter"/>
</dbReference>
<dbReference type="EMBL" id="WBZB01000011">
    <property type="protein sequence ID" value="KAB3532049.1"/>
    <property type="molecule type" value="Genomic_DNA"/>
</dbReference>
<gene>
    <name evidence="8" type="primary">fliD</name>
    <name evidence="8" type="ORF">F8153_02990</name>
</gene>
<dbReference type="GO" id="GO:0009424">
    <property type="term" value="C:bacterial-type flagellum hook"/>
    <property type="evidence" value="ECO:0007669"/>
    <property type="project" value="UniProtKB-UniRule"/>
</dbReference>
<dbReference type="InterPro" id="IPR003481">
    <property type="entry name" value="FliD_N"/>
</dbReference>
<dbReference type="Pfam" id="PF07195">
    <property type="entry name" value="FliD_C"/>
    <property type="match status" value="1"/>
</dbReference>
<dbReference type="InterPro" id="IPR040026">
    <property type="entry name" value="FliD"/>
</dbReference>
<keyword evidence="8" id="KW-0282">Flagellum</keyword>
<keyword evidence="8" id="KW-0966">Cell projection</keyword>